<feature type="region of interest" description="Disordered" evidence="1">
    <location>
        <begin position="27"/>
        <end position="109"/>
    </location>
</feature>
<gene>
    <name evidence="2" type="ORF">G6F51_003752</name>
</gene>
<sequence>MDDNESKWEFVAPKFWDFTNRLPQELPPDSWFSERTISGPSFPAHSPPFSRLKKRRPTQSEPSESSATKKIPTKKQRLNDDVFSRLSSTTTVSSASKSTLFKSTRDQPVMNRAKNLLNMQANKRSNASKNPFLLNKEPQATTLRDNRLSIHQTPKPSQTDSTLHEPMQSKSTSSAASHYIPKTPPEQIRTSWFAPYTPPPPSPEPPKTKIVSGSSKSLLENSLESNSKDANSLSYFSALHVKHKQIIDDLRERIKKSIQEALNKQSNVLL</sequence>
<comment type="caution">
    <text evidence="2">The sequence shown here is derived from an EMBL/GenBank/DDBJ whole genome shotgun (WGS) entry which is preliminary data.</text>
</comment>
<reference evidence="2" key="1">
    <citation type="journal article" date="2020" name="Microb. Genom.">
        <title>Genetic diversity of clinical and environmental Mucorales isolates obtained from an investigation of mucormycosis cases among solid organ transplant recipients.</title>
        <authorList>
            <person name="Nguyen M.H."/>
            <person name="Kaul D."/>
            <person name="Muto C."/>
            <person name="Cheng S.J."/>
            <person name="Richter R.A."/>
            <person name="Bruno V.M."/>
            <person name="Liu G."/>
            <person name="Beyhan S."/>
            <person name="Sundermann A.J."/>
            <person name="Mounaud S."/>
            <person name="Pasculle A.W."/>
            <person name="Nierman W.C."/>
            <person name="Driscoll E."/>
            <person name="Cumbie R."/>
            <person name="Clancy C.J."/>
            <person name="Dupont C.L."/>
        </authorList>
    </citation>
    <scope>NUCLEOTIDE SEQUENCE</scope>
    <source>
        <strain evidence="2">GL16</strain>
    </source>
</reference>
<feature type="compositionally biased region" description="Polar residues" evidence="1">
    <location>
        <begin position="138"/>
        <end position="161"/>
    </location>
</feature>
<dbReference type="Proteomes" id="UP000717996">
    <property type="component" value="Unassembled WGS sequence"/>
</dbReference>
<protein>
    <submittedName>
        <fullName evidence="2">Uncharacterized protein</fullName>
    </submittedName>
</protein>
<feature type="compositionally biased region" description="Low complexity" evidence="1">
    <location>
        <begin position="84"/>
        <end position="99"/>
    </location>
</feature>
<evidence type="ECO:0000313" key="3">
    <source>
        <dbReference type="Proteomes" id="UP000717996"/>
    </source>
</evidence>
<feature type="region of interest" description="Disordered" evidence="1">
    <location>
        <begin position="123"/>
        <end position="215"/>
    </location>
</feature>
<name>A0A9P6YGZ1_RHIOR</name>
<evidence type="ECO:0000256" key="1">
    <source>
        <dbReference type="SAM" id="MobiDB-lite"/>
    </source>
</evidence>
<proteinExistence type="predicted"/>
<dbReference type="EMBL" id="JAANIT010000383">
    <property type="protein sequence ID" value="KAG1548287.1"/>
    <property type="molecule type" value="Genomic_DNA"/>
</dbReference>
<feature type="compositionally biased region" description="Polar residues" evidence="1">
    <location>
        <begin position="59"/>
        <end position="68"/>
    </location>
</feature>
<accession>A0A9P6YGZ1</accession>
<dbReference type="AlphaFoldDB" id="A0A9P6YGZ1"/>
<evidence type="ECO:0000313" key="2">
    <source>
        <dbReference type="EMBL" id="KAG1548287.1"/>
    </source>
</evidence>
<feature type="compositionally biased region" description="Pro residues" evidence="1">
    <location>
        <begin position="196"/>
        <end position="205"/>
    </location>
</feature>
<organism evidence="2 3">
    <name type="scientific">Rhizopus oryzae</name>
    <name type="common">Mucormycosis agent</name>
    <name type="synonym">Rhizopus arrhizus var. delemar</name>
    <dbReference type="NCBI Taxonomy" id="64495"/>
    <lineage>
        <taxon>Eukaryota</taxon>
        <taxon>Fungi</taxon>
        <taxon>Fungi incertae sedis</taxon>
        <taxon>Mucoromycota</taxon>
        <taxon>Mucoromycotina</taxon>
        <taxon>Mucoromycetes</taxon>
        <taxon>Mucorales</taxon>
        <taxon>Mucorineae</taxon>
        <taxon>Rhizopodaceae</taxon>
        <taxon>Rhizopus</taxon>
    </lineage>
</organism>